<evidence type="ECO:0000256" key="1">
    <source>
        <dbReference type="ARBA" id="ARBA00004141"/>
    </source>
</evidence>
<dbReference type="SUPFAM" id="SSF103473">
    <property type="entry name" value="MFS general substrate transporter"/>
    <property type="match status" value="1"/>
</dbReference>
<proteinExistence type="predicted"/>
<reference evidence="7" key="1">
    <citation type="submission" date="2019-06" db="EMBL/GenBank/DDBJ databases">
        <authorList>
            <person name="Zheng W."/>
        </authorList>
    </citation>
    <scope>NUCLEOTIDE SEQUENCE</scope>
    <source>
        <strain evidence="7">QDHG01</strain>
    </source>
</reference>
<evidence type="ECO:0000256" key="3">
    <source>
        <dbReference type="ARBA" id="ARBA00022989"/>
    </source>
</evidence>
<evidence type="ECO:0000256" key="4">
    <source>
        <dbReference type="ARBA" id="ARBA00023136"/>
    </source>
</evidence>
<feature type="transmembrane region" description="Helical" evidence="5">
    <location>
        <begin position="145"/>
        <end position="166"/>
    </location>
</feature>
<comment type="subcellular location">
    <subcellularLocation>
        <location evidence="1">Membrane</location>
        <topology evidence="1">Multi-pass membrane protein</topology>
    </subcellularLocation>
</comment>
<dbReference type="AlphaFoldDB" id="A0A8J8NPZ9"/>
<feature type="transmembrane region" description="Helical" evidence="5">
    <location>
        <begin position="186"/>
        <end position="205"/>
    </location>
</feature>
<dbReference type="Pfam" id="PF07690">
    <property type="entry name" value="MFS_1"/>
    <property type="match status" value="1"/>
</dbReference>
<protein>
    <recommendedName>
        <fullName evidence="6">Major facilitator superfamily (MFS) profile domain-containing protein</fullName>
    </recommendedName>
</protein>
<feature type="transmembrane region" description="Helical" evidence="5">
    <location>
        <begin position="92"/>
        <end position="114"/>
    </location>
</feature>
<dbReference type="PROSITE" id="PS50850">
    <property type="entry name" value="MFS"/>
    <property type="match status" value="1"/>
</dbReference>
<gene>
    <name evidence="7" type="ORF">FGO68_gene10913</name>
</gene>
<evidence type="ECO:0000256" key="5">
    <source>
        <dbReference type="SAM" id="Phobius"/>
    </source>
</evidence>
<dbReference type="PANTHER" id="PTHR10924">
    <property type="entry name" value="MAJOR FACILITATOR SUPERFAMILY PROTEIN-RELATED"/>
    <property type="match status" value="1"/>
</dbReference>
<keyword evidence="3 5" id="KW-1133">Transmembrane helix</keyword>
<feature type="domain" description="Major facilitator superfamily (MFS) profile" evidence="6">
    <location>
        <begin position="1"/>
        <end position="351"/>
    </location>
</feature>
<dbReference type="GO" id="GO:0022857">
    <property type="term" value="F:transmembrane transporter activity"/>
    <property type="evidence" value="ECO:0007669"/>
    <property type="project" value="InterPro"/>
</dbReference>
<dbReference type="EMBL" id="RRYP01009041">
    <property type="protein sequence ID" value="TNV79343.1"/>
    <property type="molecule type" value="Genomic_DNA"/>
</dbReference>
<sequence length="351" mass="38737">MVLTTIGLWLRFLAPYYTFVYAIIGQTIMAIGQPFMYNAPPKISATWFEEDQRIMATSIGAYANVVGVAFGCFVPAFYMHDEDTVDEAKHNLADMSFMLAVASTIICVLSLLFIKDNKQAAIQQSEEEQVSLKQTMVILLKNSSFIKVALSHSLAMTFFFSFVTVLEQMISVYGFTSTQASYLSTALQIAGLLGGAIYSIILTKLGSGTFKATSLVIIGGTFITLILFHFLLQTRNYYLLLTATCLNGFFSLSQFSVAYEMSIHVSREINNMPYQEITSFSNSIEDAKKKPVLGEATISGIINLLANLCAFIAVLILTPILDRGLEIDVSITDAIFAVILLISIVLMMLYK</sequence>
<dbReference type="InterPro" id="IPR036259">
    <property type="entry name" value="MFS_trans_sf"/>
</dbReference>
<evidence type="ECO:0000313" key="8">
    <source>
        <dbReference type="Proteomes" id="UP000785679"/>
    </source>
</evidence>
<feature type="transmembrane region" description="Helical" evidence="5">
    <location>
        <begin position="212"/>
        <end position="231"/>
    </location>
</feature>
<evidence type="ECO:0000259" key="6">
    <source>
        <dbReference type="PROSITE" id="PS50850"/>
    </source>
</evidence>
<accession>A0A8J8NPZ9</accession>
<feature type="transmembrane region" description="Helical" evidence="5">
    <location>
        <begin position="237"/>
        <end position="259"/>
    </location>
</feature>
<dbReference type="InterPro" id="IPR049680">
    <property type="entry name" value="FLVCR1-2_SLC49-like"/>
</dbReference>
<dbReference type="InterPro" id="IPR020846">
    <property type="entry name" value="MFS_dom"/>
</dbReference>
<feature type="transmembrane region" description="Helical" evidence="5">
    <location>
        <begin position="59"/>
        <end position="80"/>
    </location>
</feature>
<keyword evidence="4 5" id="KW-0472">Membrane</keyword>
<feature type="transmembrane region" description="Helical" evidence="5">
    <location>
        <begin position="298"/>
        <end position="321"/>
    </location>
</feature>
<feature type="transmembrane region" description="Helical" evidence="5">
    <location>
        <begin position="327"/>
        <end position="350"/>
    </location>
</feature>
<keyword evidence="2 5" id="KW-0812">Transmembrane</keyword>
<organism evidence="7 8">
    <name type="scientific">Halteria grandinella</name>
    <dbReference type="NCBI Taxonomy" id="5974"/>
    <lineage>
        <taxon>Eukaryota</taxon>
        <taxon>Sar</taxon>
        <taxon>Alveolata</taxon>
        <taxon>Ciliophora</taxon>
        <taxon>Intramacronucleata</taxon>
        <taxon>Spirotrichea</taxon>
        <taxon>Stichotrichia</taxon>
        <taxon>Sporadotrichida</taxon>
        <taxon>Halteriidae</taxon>
        <taxon>Halteria</taxon>
    </lineage>
</organism>
<name>A0A8J8NPZ9_HALGN</name>
<feature type="transmembrane region" description="Helical" evidence="5">
    <location>
        <begin position="16"/>
        <end position="38"/>
    </location>
</feature>
<comment type="caution">
    <text evidence="7">The sequence shown here is derived from an EMBL/GenBank/DDBJ whole genome shotgun (WGS) entry which is preliminary data.</text>
</comment>
<evidence type="ECO:0000256" key="2">
    <source>
        <dbReference type="ARBA" id="ARBA00022692"/>
    </source>
</evidence>
<keyword evidence="8" id="KW-1185">Reference proteome</keyword>
<dbReference type="Gene3D" id="1.20.1250.20">
    <property type="entry name" value="MFS general substrate transporter like domains"/>
    <property type="match status" value="1"/>
</dbReference>
<dbReference type="Proteomes" id="UP000785679">
    <property type="component" value="Unassembled WGS sequence"/>
</dbReference>
<dbReference type="OrthoDB" id="312103at2759"/>
<dbReference type="GO" id="GO:0016020">
    <property type="term" value="C:membrane"/>
    <property type="evidence" value="ECO:0007669"/>
    <property type="project" value="UniProtKB-SubCell"/>
</dbReference>
<dbReference type="PANTHER" id="PTHR10924:SF6">
    <property type="entry name" value="SOLUTE CARRIER FAMILY 49 MEMBER A3"/>
    <property type="match status" value="1"/>
</dbReference>
<dbReference type="InterPro" id="IPR011701">
    <property type="entry name" value="MFS"/>
</dbReference>
<evidence type="ECO:0000313" key="7">
    <source>
        <dbReference type="EMBL" id="TNV79343.1"/>
    </source>
</evidence>